<dbReference type="InterPro" id="IPR009081">
    <property type="entry name" value="PP-bd_ACP"/>
</dbReference>
<dbReference type="Gene3D" id="1.10.1200.10">
    <property type="entry name" value="ACP-like"/>
    <property type="match status" value="1"/>
</dbReference>
<dbReference type="EMBL" id="BAABAS010000003">
    <property type="protein sequence ID" value="GAA4225134.1"/>
    <property type="molecule type" value="Genomic_DNA"/>
</dbReference>
<feature type="domain" description="Carrier" evidence="1">
    <location>
        <begin position="41"/>
        <end position="119"/>
    </location>
</feature>
<evidence type="ECO:0000313" key="3">
    <source>
        <dbReference type="Proteomes" id="UP001501710"/>
    </source>
</evidence>
<dbReference type="Pfam" id="PF00550">
    <property type="entry name" value="PP-binding"/>
    <property type="match status" value="1"/>
</dbReference>
<protein>
    <recommendedName>
        <fullName evidence="1">Carrier domain-containing protein</fullName>
    </recommendedName>
</protein>
<sequence length="130" mass="14292">MWVRPTGPVPAGTGTLQYEQRISDPDGQEADMAGIRDEPGTEWDEKFGEIVARHLPLKSDEDGIDPSLDMRSSGLDSIEAIYLLLDLEEEYSLSFPEELLSMEVFATPSSLWEAVSSMRAADGNIQVSEG</sequence>
<reference evidence="3" key="1">
    <citation type="journal article" date="2019" name="Int. J. Syst. Evol. Microbiol.">
        <title>The Global Catalogue of Microorganisms (GCM) 10K type strain sequencing project: providing services to taxonomists for standard genome sequencing and annotation.</title>
        <authorList>
            <consortium name="The Broad Institute Genomics Platform"/>
            <consortium name="The Broad Institute Genome Sequencing Center for Infectious Disease"/>
            <person name="Wu L."/>
            <person name="Ma J."/>
        </authorList>
    </citation>
    <scope>NUCLEOTIDE SEQUENCE [LARGE SCALE GENOMIC DNA]</scope>
    <source>
        <strain evidence="3">JCM 17440</strain>
    </source>
</reference>
<organism evidence="2 3">
    <name type="scientific">Actinomadura meridiana</name>
    <dbReference type="NCBI Taxonomy" id="559626"/>
    <lineage>
        <taxon>Bacteria</taxon>
        <taxon>Bacillati</taxon>
        <taxon>Actinomycetota</taxon>
        <taxon>Actinomycetes</taxon>
        <taxon>Streptosporangiales</taxon>
        <taxon>Thermomonosporaceae</taxon>
        <taxon>Actinomadura</taxon>
    </lineage>
</organism>
<dbReference type="SUPFAM" id="SSF47336">
    <property type="entry name" value="ACP-like"/>
    <property type="match status" value="1"/>
</dbReference>
<accession>A0ABP8BSW5</accession>
<comment type="caution">
    <text evidence="2">The sequence shown here is derived from an EMBL/GenBank/DDBJ whole genome shotgun (WGS) entry which is preliminary data.</text>
</comment>
<dbReference type="InterPro" id="IPR036736">
    <property type="entry name" value="ACP-like_sf"/>
</dbReference>
<name>A0ABP8BSW5_9ACTN</name>
<dbReference type="Proteomes" id="UP001501710">
    <property type="component" value="Unassembled WGS sequence"/>
</dbReference>
<evidence type="ECO:0000259" key="1">
    <source>
        <dbReference type="PROSITE" id="PS50075"/>
    </source>
</evidence>
<evidence type="ECO:0000313" key="2">
    <source>
        <dbReference type="EMBL" id="GAA4225134.1"/>
    </source>
</evidence>
<proteinExistence type="predicted"/>
<keyword evidence="3" id="KW-1185">Reference proteome</keyword>
<gene>
    <name evidence="2" type="ORF">GCM10022254_06380</name>
</gene>
<dbReference type="PROSITE" id="PS50075">
    <property type="entry name" value="CARRIER"/>
    <property type="match status" value="1"/>
</dbReference>